<protein>
    <submittedName>
        <fullName evidence="4">TIGR01777 family oxidoreductase</fullName>
    </submittedName>
</protein>
<dbReference type="EMBL" id="JBIAQY010000010">
    <property type="protein sequence ID" value="MFF3571506.1"/>
    <property type="molecule type" value="Genomic_DNA"/>
</dbReference>
<evidence type="ECO:0000313" key="4">
    <source>
        <dbReference type="EMBL" id="MFF3571506.1"/>
    </source>
</evidence>
<dbReference type="InterPro" id="IPR023393">
    <property type="entry name" value="START-like_dom_sf"/>
</dbReference>
<dbReference type="InterPro" id="IPR010099">
    <property type="entry name" value="SDR39U1"/>
</dbReference>
<name>A0ABW6S8H9_9NOCA</name>
<evidence type="ECO:0000256" key="1">
    <source>
        <dbReference type="ARBA" id="ARBA00009353"/>
    </source>
</evidence>
<feature type="domain" description="NAD-dependent epimerase/dehydratase" evidence="2">
    <location>
        <begin position="154"/>
        <end position="354"/>
    </location>
</feature>
<gene>
    <name evidence="4" type="ORF">ACFYXQ_27375</name>
</gene>
<dbReference type="InterPro" id="IPR036291">
    <property type="entry name" value="NAD(P)-bd_dom_sf"/>
</dbReference>
<dbReference type="PANTHER" id="PTHR11092:SF0">
    <property type="entry name" value="EPIMERASE FAMILY PROTEIN SDR39U1"/>
    <property type="match status" value="1"/>
</dbReference>
<evidence type="ECO:0000259" key="3">
    <source>
        <dbReference type="Pfam" id="PF08338"/>
    </source>
</evidence>
<dbReference type="Pfam" id="PF08338">
    <property type="entry name" value="DUF1731"/>
    <property type="match status" value="1"/>
</dbReference>
<dbReference type="SUPFAM" id="SSF55961">
    <property type="entry name" value="Bet v1-like"/>
    <property type="match status" value="1"/>
</dbReference>
<dbReference type="InterPro" id="IPR001509">
    <property type="entry name" value="Epimerase_deHydtase"/>
</dbReference>
<reference evidence="4 5" key="1">
    <citation type="submission" date="2024-10" db="EMBL/GenBank/DDBJ databases">
        <title>The Natural Products Discovery Center: Release of the First 8490 Sequenced Strains for Exploring Actinobacteria Biosynthetic Diversity.</title>
        <authorList>
            <person name="Kalkreuter E."/>
            <person name="Kautsar S.A."/>
            <person name="Yang D."/>
            <person name="Bader C.D."/>
            <person name="Teijaro C.N."/>
            <person name="Fluegel L."/>
            <person name="Davis C.M."/>
            <person name="Simpson J.R."/>
            <person name="Lauterbach L."/>
            <person name="Steele A.D."/>
            <person name="Gui C."/>
            <person name="Meng S."/>
            <person name="Li G."/>
            <person name="Viehrig K."/>
            <person name="Ye F."/>
            <person name="Su P."/>
            <person name="Kiefer A.F."/>
            <person name="Nichols A."/>
            <person name="Cepeda A.J."/>
            <person name="Yan W."/>
            <person name="Fan B."/>
            <person name="Jiang Y."/>
            <person name="Adhikari A."/>
            <person name="Zheng C.-J."/>
            <person name="Schuster L."/>
            <person name="Cowan T.M."/>
            <person name="Smanski M.J."/>
            <person name="Chevrette M.G."/>
            <person name="De Carvalho L.P.S."/>
            <person name="Shen B."/>
        </authorList>
    </citation>
    <scope>NUCLEOTIDE SEQUENCE [LARGE SCALE GENOMIC DNA]</scope>
    <source>
        <strain evidence="4 5">NPDC002593</strain>
    </source>
</reference>
<evidence type="ECO:0000259" key="2">
    <source>
        <dbReference type="Pfam" id="PF01370"/>
    </source>
</evidence>
<accession>A0ABW6S8H9</accession>
<dbReference type="CDD" id="cd07820">
    <property type="entry name" value="SRPBCC_3"/>
    <property type="match status" value="1"/>
</dbReference>
<sequence length="453" mass="49142">MGIEWSSVVAVPRHEVFAWFERPGAFTRLAPPWQPVRVRSEARSLADGRAILGLPGGLSWVAQHRSGDYDPPHRFVDEVVTDGLTTLPAGLLPWRHTHEFEALDADHTRVVDRVDSPVPEFALRPMFAYRSRQLSDDLAAHRRAAEHGLAPSVVAVTGARGLVGAALTAMLSTGGHTVIRLVRRAPSGPGERRWDPSDPDPALLEGVDAVVHLAGASIAGRFTAAHKRAIADSRIEPTRRLADLAARSGARTFVSASAIGLYGADRGAEQLTENSSRGTGFLADLVTRWESAAEVAADRIRVVTVRTGIVQSPRGGTLRLQRPLFAAGLGGRIGDGRQWLSWIGIDDLVDIYHRELWDTELTGPVNAVAPQPVTNADYARTLSRVLHRPALLPVPTFGPALLLGTEGVRELAVASQRVQPARLQAAGHRFRTPELDFALRHILGRTLDNQTHD</sequence>
<dbReference type="PANTHER" id="PTHR11092">
    <property type="entry name" value="SUGAR NUCLEOTIDE EPIMERASE RELATED"/>
    <property type="match status" value="1"/>
</dbReference>
<feature type="domain" description="DUF1731" evidence="3">
    <location>
        <begin position="394"/>
        <end position="442"/>
    </location>
</feature>
<dbReference type="InterPro" id="IPR013549">
    <property type="entry name" value="DUF1731"/>
</dbReference>
<organism evidence="4 5">
    <name type="scientific">Nocardia jiangxiensis</name>
    <dbReference type="NCBI Taxonomy" id="282685"/>
    <lineage>
        <taxon>Bacteria</taxon>
        <taxon>Bacillati</taxon>
        <taxon>Actinomycetota</taxon>
        <taxon>Actinomycetes</taxon>
        <taxon>Mycobacteriales</taxon>
        <taxon>Nocardiaceae</taxon>
        <taxon>Nocardia</taxon>
    </lineage>
</organism>
<proteinExistence type="inferred from homology"/>
<dbReference type="NCBIfam" id="TIGR01777">
    <property type="entry name" value="yfcH"/>
    <property type="match status" value="1"/>
</dbReference>
<comment type="similarity">
    <text evidence="1">Belongs to the NAD(P)-dependent epimerase/dehydratase family. SDR39U1 subfamily.</text>
</comment>
<dbReference type="Gene3D" id="3.30.530.20">
    <property type="match status" value="1"/>
</dbReference>
<keyword evidence="5" id="KW-1185">Reference proteome</keyword>
<dbReference type="Proteomes" id="UP001601992">
    <property type="component" value="Unassembled WGS sequence"/>
</dbReference>
<evidence type="ECO:0000313" key="5">
    <source>
        <dbReference type="Proteomes" id="UP001601992"/>
    </source>
</evidence>
<dbReference type="Pfam" id="PF01370">
    <property type="entry name" value="Epimerase"/>
    <property type="match status" value="1"/>
</dbReference>
<dbReference type="SUPFAM" id="SSF51735">
    <property type="entry name" value="NAD(P)-binding Rossmann-fold domains"/>
    <property type="match status" value="1"/>
</dbReference>
<dbReference type="Gene3D" id="3.40.50.720">
    <property type="entry name" value="NAD(P)-binding Rossmann-like Domain"/>
    <property type="match status" value="1"/>
</dbReference>
<dbReference type="RefSeq" id="WP_387405418.1">
    <property type="nucleotide sequence ID" value="NZ_JBIAQY010000010.1"/>
</dbReference>
<comment type="caution">
    <text evidence="4">The sequence shown here is derived from an EMBL/GenBank/DDBJ whole genome shotgun (WGS) entry which is preliminary data.</text>
</comment>